<organism evidence="2 3">
    <name type="scientific">Shouchella clausii</name>
    <name type="common">Alkalihalobacillus clausii</name>
    <dbReference type="NCBI Taxonomy" id="79880"/>
    <lineage>
        <taxon>Bacteria</taxon>
        <taxon>Bacillati</taxon>
        <taxon>Bacillota</taxon>
        <taxon>Bacilli</taxon>
        <taxon>Bacillales</taxon>
        <taxon>Bacillaceae</taxon>
        <taxon>Shouchella</taxon>
    </lineage>
</organism>
<name>A0A268NYM8_SHOCL</name>
<keyword evidence="2" id="KW-0808">Transferase</keyword>
<sequence>MLATNSPVAPNRKALMMLSDMLVPLYSLPEEPSVSQEITIRRALAPEKTIVLNWVKSHFSQGWADECDVAFSRAPVSCYLAVSGEELLGFACYDATLKNFFGPTGVKEDARGQGIGKALLLRSFHAMRESGYGYGIIGSAGPVDFYEKALGAIAIPNSKPGIYKGMLRQN</sequence>
<comment type="caution">
    <text evidence="2">The sequence shown here is derived from an EMBL/GenBank/DDBJ whole genome shotgun (WGS) entry which is preliminary data.</text>
</comment>
<dbReference type="GO" id="GO:0016747">
    <property type="term" value="F:acyltransferase activity, transferring groups other than amino-acyl groups"/>
    <property type="evidence" value="ECO:0007669"/>
    <property type="project" value="InterPro"/>
</dbReference>
<dbReference type="Proteomes" id="UP000216207">
    <property type="component" value="Unassembled WGS sequence"/>
</dbReference>
<dbReference type="CDD" id="cd04301">
    <property type="entry name" value="NAT_SF"/>
    <property type="match status" value="1"/>
</dbReference>
<evidence type="ECO:0000259" key="1">
    <source>
        <dbReference type="PROSITE" id="PS51186"/>
    </source>
</evidence>
<gene>
    <name evidence="2" type="ORF">CHH72_12475</name>
</gene>
<proteinExistence type="predicted"/>
<dbReference type="AlphaFoldDB" id="A0A268NYM8"/>
<dbReference type="Pfam" id="PF00583">
    <property type="entry name" value="Acetyltransf_1"/>
    <property type="match status" value="1"/>
</dbReference>
<dbReference type="PROSITE" id="PS51186">
    <property type="entry name" value="GNAT"/>
    <property type="match status" value="1"/>
</dbReference>
<protein>
    <submittedName>
        <fullName evidence="2">GNAT family N-acetyltransferase</fullName>
    </submittedName>
</protein>
<accession>A0A268NYM8</accession>
<evidence type="ECO:0000313" key="2">
    <source>
        <dbReference type="EMBL" id="PAE88451.1"/>
    </source>
</evidence>
<dbReference type="SUPFAM" id="SSF55729">
    <property type="entry name" value="Acyl-CoA N-acyltransferases (Nat)"/>
    <property type="match status" value="1"/>
</dbReference>
<dbReference type="InterPro" id="IPR016181">
    <property type="entry name" value="Acyl_CoA_acyltransferase"/>
</dbReference>
<dbReference type="InterPro" id="IPR000182">
    <property type="entry name" value="GNAT_dom"/>
</dbReference>
<reference evidence="2 3" key="1">
    <citation type="submission" date="2017-07" db="EMBL/GenBank/DDBJ databases">
        <title>Isolation and whole genome analysis of endospore-forming bacteria from heroin.</title>
        <authorList>
            <person name="Kalinowski J."/>
            <person name="Ahrens B."/>
            <person name="Al-Dilaimi A."/>
            <person name="Winkler A."/>
            <person name="Wibberg D."/>
            <person name="Schleenbecker U."/>
            <person name="Ruckert C."/>
            <person name="Wolfel R."/>
            <person name="Grass G."/>
        </authorList>
    </citation>
    <scope>NUCLEOTIDE SEQUENCE [LARGE SCALE GENOMIC DNA]</scope>
    <source>
        <strain evidence="2 3">7539</strain>
    </source>
</reference>
<dbReference type="Gene3D" id="3.40.630.30">
    <property type="match status" value="1"/>
</dbReference>
<evidence type="ECO:0000313" key="3">
    <source>
        <dbReference type="Proteomes" id="UP000216207"/>
    </source>
</evidence>
<feature type="domain" description="N-acetyltransferase" evidence="1">
    <location>
        <begin position="38"/>
        <end position="169"/>
    </location>
</feature>
<dbReference type="EMBL" id="NPCC01000015">
    <property type="protein sequence ID" value="PAE88451.1"/>
    <property type="molecule type" value="Genomic_DNA"/>
</dbReference>